<keyword evidence="1" id="KW-0862">Zinc</keyword>
<dbReference type="PROSITE" id="PS50089">
    <property type="entry name" value="ZF_RING_2"/>
    <property type="match status" value="1"/>
</dbReference>
<proteinExistence type="predicted"/>
<organism evidence="4 5">
    <name type="scientific">Neodothiora populina</name>
    <dbReference type="NCBI Taxonomy" id="2781224"/>
    <lineage>
        <taxon>Eukaryota</taxon>
        <taxon>Fungi</taxon>
        <taxon>Dikarya</taxon>
        <taxon>Ascomycota</taxon>
        <taxon>Pezizomycotina</taxon>
        <taxon>Dothideomycetes</taxon>
        <taxon>Dothideomycetidae</taxon>
        <taxon>Dothideales</taxon>
        <taxon>Dothioraceae</taxon>
        <taxon>Neodothiora</taxon>
    </lineage>
</organism>
<feature type="compositionally biased region" description="Acidic residues" evidence="2">
    <location>
        <begin position="192"/>
        <end position="204"/>
    </location>
</feature>
<comment type="caution">
    <text evidence="4">The sequence shown here is derived from an EMBL/GenBank/DDBJ whole genome shotgun (WGS) entry which is preliminary data.</text>
</comment>
<dbReference type="EMBL" id="JBFMKM010000009">
    <property type="protein sequence ID" value="KAL1304096.1"/>
    <property type="molecule type" value="Genomic_DNA"/>
</dbReference>
<sequence length="204" mass="23096">MSGYEVEHNITAERADASSSTRRHMPDLDTFFSRLDQVDTTGTRVPQNHNSVPTPGDVSATFRLLADAYAVMLRDEGANPVTATGGNENLLVQLVEQLRDTAEHPPRELQGVPDEFLDELERVPKKRLREADSCPICSEPFLNDQYPLVVRLPCHKDHLFDYECIRPWLKLNPTCPLDRQTLLKKKAPPPPPDEEDGEYDDMFA</sequence>
<protein>
    <recommendedName>
        <fullName evidence="3">RING-type domain-containing protein</fullName>
    </recommendedName>
</protein>
<feature type="region of interest" description="Disordered" evidence="2">
    <location>
        <begin position="182"/>
        <end position="204"/>
    </location>
</feature>
<dbReference type="InterPro" id="IPR001841">
    <property type="entry name" value="Znf_RING"/>
</dbReference>
<accession>A0ABR3PD88</accession>
<feature type="domain" description="RING-type" evidence="3">
    <location>
        <begin position="134"/>
        <end position="179"/>
    </location>
</feature>
<keyword evidence="1" id="KW-0479">Metal-binding</keyword>
<evidence type="ECO:0000313" key="4">
    <source>
        <dbReference type="EMBL" id="KAL1304096.1"/>
    </source>
</evidence>
<dbReference type="SUPFAM" id="SSF57850">
    <property type="entry name" value="RING/U-box"/>
    <property type="match status" value="1"/>
</dbReference>
<reference evidence="4 5" key="1">
    <citation type="submission" date="2024-07" db="EMBL/GenBank/DDBJ databases">
        <title>Draft sequence of the Neodothiora populina.</title>
        <authorList>
            <person name="Drown D.D."/>
            <person name="Schuette U.S."/>
            <person name="Buechlein A.B."/>
            <person name="Rusch D.R."/>
            <person name="Winton L.W."/>
            <person name="Adams G.A."/>
        </authorList>
    </citation>
    <scope>NUCLEOTIDE SEQUENCE [LARGE SCALE GENOMIC DNA]</scope>
    <source>
        <strain evidence="4 5">CPC 39397</strain>
    </source>
</reference>
<keyword evidence="1" id="KW-0863">Zinc-finger</keyword>
<evidence type="ECO:0000259" key="3">
    <source>
        <dbReference type="PROSITE" id="PS50089"/>
    </source>
</evidence>
<gene>
    <name evidence="4" type="ORF">AAFC00_000531</name>
</gene>
<keyword evidence="5" id="KW-1185">Reference proteome</keyword>
<evidence type="ECO:0000256" key="1">
    <source>
        <dbReference type="PROSITE-ProRule" id="PRU00175"/>
    </source>
</evidence>
<name>A0ABR3PD88_9PEZI</name>
<feature type="compositionally biased region" description="Basic and acidic residues" evidence="2">
    <location>
        <begin position="1"/>
        <end position="16"/>
    </location>
</feature>
<feature type="region of interest" description="Disordered" evidence="2">
    <location>
        <begin position="1"/>
        <end position="24"/>
    </location>
</feature>
<dbReference type="Proteomes" id="UP001562354">
    <property type="component" value="Unassembled WGS sequence"/>
</dbReference>
<dbReference type="Gene3D" id="3.30.40.10">
    <property type="entry name" value="Zinc/RING finger domain, C3HC4 (zinc finger)"/>
    <property type="match status" value="1"/>
</dbReference>
<evidence type="ECO:0000256" key="2">
    <source>
        <dbReference type="SAM" id="MobiDB-lite"/>
    </source>
</evidence>
<dbReference type="Pfam" id="PF13639">
    <property type="entry name" value="zf-RING_2"/>
    <property type="match status" value="1"/>
</dbReference>
<dbReference type="InterPro" id="IPR051826">
    <property type="entry name" value="E3_ubiquitin-ligase_domain"/>
</dbReference>
<evidence type="ECO:0000313" key="5">
    <source>
        <dbReference type="Proteomes" id="UP001562354"/>
    </source>
</evidence>
<dbReference type="RefSeq" id="XP_069200371.1">
    <property type="nucleotide sequence ID" value="XM_069345151.1"/>
</dbReference>
<dbReference type="InterPro" id="IPR013083">
    <property type="entry name" value="Znf_RING/FYVE/PHD"/>
</dbReference>
<dbReference type="PANTHER" id="PTHR22765:SF416">
    <property type="entry name" value="E3 UBIQUITIN-PROTEIN LIGASE GODZILLA"/>
    <property type="match status" value="1"/>
</dbReference>
<dbReference type="GeneID" id="95974234"/>
<dbReference type="PANTHER" id="PTHR22765">
    <property type="entry name" value="RING FINGER AND PROTEASE ASSOCIATED DOMAIN-CONTAINING"/>
    <property type="match status" value="1"/>
</dbReference>